<dbReference type="EMBL" id="CAJJDP010000045">
    <property type="protein sequence ID" value="CAD8164856.1"/>
    <property type="molecule type" value="Genomic_DNA"/>
</dbReference>
<comment type="caution">
    <text evidence="1">The sequence shown here is derived from an EMBL/GenBank/DDBJ whole genome shotgun (WGS) entry which is preliminary data.</text>
</comment>
<keyword evidence="2" id="KW-1185">Reference proteome</keyword>
<name>A0A8S1UQX0_PAROT</name>
<gene>
    <name evidence="1" type="ORF">POCTA_138.1.T0450266</name>
</gene>
<proteinExistence type="predicted"/>
<dbReference type="Proteomes" id="UP000683925">
    <property type="component" value="Unassembled WGS sequence"/>
</dbReference>
<reference evidence="1" key="1">
    <citation type="submission" date="2021-01" db="EMBL/GenBank/DDBJ databases">
        <authorList>
            <consortium name="Genoscope - CEA"/>
            <person name="William W."/>
        </authorList>
    </citation>
    <scope>NUCLEOTIDE SEQUENCE</scope>
</reference>
<evidence type="ECO:0000313" key="2">
    <source>
        <dbReference type="Proteomes" id="UP000683925"/>
    </source>
</evidence>
<organism evidence="1 2">
    <name type="scientific">Paramecium octaurelia</name>
    <dbReference type="NCBI Taxonomy" id="43137"/>
    <lineage>
        <taxon>Eukaryota</taxon>
        <taxon>Sar</taxon>
        <taxon>Alveolata</taxon>
        <taxon>Ciliophora</taxon>
        <taxon>Intramacronucleata</taxon>
        <taxon>Oligohymenophorea</taxon>
        <taxon>Peniculida</taxon>
        <taxon>Parameciidae</taxon>
        <taxon>Paramecium</taxon>
    </lineage>
</organism>
<sequence length="73" mass="8600">MNNSKGLKLVRCVKKQFVQLRVRYILDHSNIRLVCLATSFQPTKIPEIIQIKKNAKFGFNLENESRQIKQQQK</sequence>
<dbReference type="AlphaFoldDB" id="A0A8S1UQX0"/>
<protein>
    <submittedName>
        <fullName evidence="1">Uncharacterized protein</fullName>
    </submittedName>
</protein>
<evidence type="ECO:0000313" key="1">
    <source>
        <dbReference type="EMBL" id="CAD8164856.1"/>
    </source>
</evidence>
<accession>A0A8S1UQX0</accession>